<dbReference type="SMART" id="SM00487">
    <property type="entry name" value="DEXDc"/>
    <property type="match status" value="1"/>
</dbReference>
<keyword evidence="5" id="KW-1185">Reference proteome</keyword>
<dbReference type="GO" id="GO:0016787">
    <property type="term" value="F:hydrolase activity"/>
    <property type="evidence" value="ECO:0007669"/>
    <property type="project" value="UniProtKB-KW"/>
</dbReference>
<keyword evidence="4" id="KW-0067">ATP-binding</keyword>
<keyword evidence="1" id="KW-0378">Hydrolase</keyword>
<dbReference type="PANTHER" id="PTHR10799">
    <property type="entry name" value="SNF2/RAD54 HELICASE FAMILY"/>
    <property type="match status" value="1"/>
</dbReference>
<feature type="domain" description="Helicase C-terminal" evidence="3">
    <location>
        <begin position="325"/>
        <end position="472"/>
    </location>
</feature>
<dbReference type="InterPro" id="IPR014001">
    <property type="entry name" value="Helicase_ATP-bd"/>
</dbReference>
<dbReference type="EMBL" id="ON366410">
    <property type="protein sequence ID" value="USL89242.1"/>
    <property type="molecule type" value="Genomic_DNA"/>
</dbReference>
<organism evidence="4 5">
    <name type="scientific">Bacillus phage vB_BceS_LY1</name>
    <dbReference type="NCBI Taxonomy" id="2950459"/>
    <lineage>
        <taxon>Viruses</taxon>
        <taxon>Duplodnaviria</taxon>
        <taxon>Heunggongvirae</taxon>
        <taxon>Uroviricota</taxon>
        <taxon>Caudoviricetes</taxon>
        <taxon>Gutmannvirinae</taxon>
        <taxon>Layangavirus</taxon>
        <taxon>Layangavirus LY1</taxon>
    </lineage>
</organism>
<dbReference type="InterPro" id="IPR027417">
    <property type="entry name" value="P-loop_NTPase"/>
</dbReference>
<accession>A0A9Y1CV97</accession>
<dbReference type="InterPro" id="IPR038718">
    <property type="entry name" value="SNF2-like_sf"/>
</dbReference>
<name>A0A9Y1CV97_9CAUD</name>
<evidence type="ECO:0000313" key="5">
    <source>
        <dbReference type="Proteomes" id="UP001214971"/>
    </source>
</evidence>
<dbReference type="Pfam" id="PF00176">
    <property type="entry name" value="SNF2-rel_dom"/>
    <property type="match status" value="1"/>
</dbReference>
<sequence length="473" mass="53758">MCGVMKTWISYWGCTALQFKPHRYQEHAIERIIDTPNVGLFLDMGLGKTISTLTALDYLKNEMFDIDKVLVIAPLRVASDTWAREIDKWEHISHLTVSKILGPAKKRQAALQADADIYVINRENVPWLVQQLGKDWFFDTVVIDELSSFKNPQSKRFKALRRVKPHISRLIGLTGTPAPNGLLDLWSQIFLLDEGARLGKTIGGYRDRYFNAGKRNGHIVYEWKKKDTAEEAIYAAIDDIVISMKAEDWLDMPPRIDRNYVVTLDDDSRVKYDQLERDLLLPLVGTDIVASTAAVLSMKLLQMASGAVYDEDRGTQYIHEAKLDALEDIYEAANGKPIMVFYNYKHSLERIQKRFPKARVLNKGAQGDKDIADWNNDKIDMFLLHPKSAGHGLNLQDSSCTDVVWYDVTWSLEEDQQANARVHRQGQKNTVVIHKIVAEGTIDEDVVSAIDKKANTQDELMDAVKARIENVAN</sequence>
<evidence type="ECO:0000259" key="3">
    <source>
        <dbReference type="PROSITE" id="PS51194"/>
    </source>
</evidence>
<dbReference type="Proteomes" id="UP001214971">
    <property type="component" value="Segment"/>
</dbReference>
<evidence type="ECO:0000313" key="4">
    <source>
        <dbReference type="EMBL" id="USL89242.1"/>
    </source>
</evidence>
<keyword evidence="4" id="KW-0547">Nucleotide-binding</keyword>
<dbReference type="PROSITE" id="PS51194">
    <property type="entry name" value="HELICASE_CTER"/>
    <property type="match status" value="1"/>
</dbReference>
<evidence type="ECO:0000259" key="2">
    <source>
        <dbReference type="PROSITE" id="PS51192"/>
    </source>
</evidence>
<dbReference type="GO" id="GO:0005524">
    <property type="term" value="F:ATP binding"/>
    <property type="evidence" value="ECO:0007669"/>
    <property type="project" value="InterPro"/>
</dbReference>
<dbReference type="SUPFAM" id="SSF52540">
    <property type="entry name" value="P-loop containing nucleoside triphosphate hydrolases"/>
    <property type="match status" value="2"/>
</dbReference>
<evidence type="ECO:0000256" key="1">
    <source>
        <dbReference type="ARBA" id="ARBA00022801"/>
    </source>
</evidence>
<dbReference type="CDD" id="cd18793">
    <property type="entry name" value="SF2_C_SNF"/>
    <property type="match status" value="1"/>
</dbReference>
<feature type="domain" description="Helicase ATP-binding" evidence="2">
    <location>
        <begin position="29"/>
        <end position="195"/>
    </location>
</feature>
<gene>
    <name evidence="4" type="ORF">vBBceSLY1_00023</name>
</gene>
<dbReference type="Gene3D" id="3.40.50.10810">
    <property type="entry name" value="Tandem AAA-ATPase domain"/>
    <property type="match status" value="1"/>
</dbReference>
<protein>
    <submittedName>
        <fullName evidence="4">Helicase</fullName>
    </submittedName>
</protein>
<dbReference type="InterPro" id="IPR000330">
    <property type="entry name" value="SNF2_N"/>
</dbReference>
<reference evidence="4" key="1">
    <citation type="submission" date="2022-04" db="EMBL/GenBank/DDBJ databases">
        <authorList>
            <person name="Yang M."/>
            <person name="Tan S."/>
        </authorList>
    </citation>
    <scope>NUCLEOTIDE SEQUENCE</scope>
</reference>
<dbReference type="InterPro" id="IPR001650">
    <property type="entry name" value="Helicase_C-like"/>
</dbReference>
<proteinExistence type="predicted"/>
<dbReference type="PROSITE" id="PS51192">
    <property type="entry name" value="HELICASE_ATP_BIND_1"/>
    <property type="match status" value="1"/>
</dbReference>
<dbReference type="CDD" id="cd18013">
    <property type="entry name" value="DEXQc_bact_SNF2"/>
    <property type="match status" value="1"/>
</dbReference>
<dbReference type="GO" id="GO:0004386">
    <property type="term" value="F:helicase activity"/>
    <property type="evidence" value="ECO:0007669"/>
    <property type="project" value="UniProtKB-KW"/>
</dbReference>
<keyword evidence="4" id="KW-0347">Helicase</keyword>
<dbReference type="Gene3D" id="3.40.50.300">
    <property type="entry name" value="P-loop containing nucleotide triphosphate hydrolases"/>
    <property type="match status" value="1"/>
</dbReference>
<dbReference type="Pfam" id="PF00271">
    <property type="entry name" value="Helicase_C"/>
    <property type="match status" value="1"/>
</dbReference>
<dbReference type="InterPro" id="IPR049730">
    <property type="entry name" value="SNF2/RAD54-like_C"/>
</dbReference>